<dbReference type="RefSeq" id="WP_090018276.1">
    <property type="nucleotide sequence ID" value="NZ_FNCE01000001.1"/>
</dbReference>
<dbReference type="InterPro" id="IPR024478">
    <property type="entry name" value="HlyB_4HB_MCP"/>
</dbReference>
<keyword evidence="8" id="KW-0472">Membrane</keyword>
<feature type="coiled-coil region" evidence="6">
    <location>
        <begin position="258"/>
        <end position="297"/>
    </location>
</feature>
<dbReference type="Pfam" id="PF12729">
    <property type="entry name" value="4HB_MCP_1"/>
    <property type="match status" value="1"/>
</dbReference>
<feature type="compositionally biased region" description="Polar residues" evidence="7">
    <location>
        <begin position="314"/>
        <end position="338"/>
    </location>
</feature>
<protein>
    <submittedName>
        <fullName evidence="12">Methyl-accepting chemotaxis protein</fullName>
    </submittedName>
</protein>
<evidence type="ECO:0000313" key="13">
    <source>
        <dbReference type="Proteomes" id="UP000199415"/>
    </source>
</evidence>
<accession>A0A1G7LF45</accession>
<evidence type="ECO:0000259" key="11">
    <source>
        <dbReference type="PROSITE" id="PS50885"/>
    </source>
</evidence>
<dbReference type="OrthoDB" id="3378718at2"/>
<proteinExistence type="inferred from homology"/>
<reference evidence="12 13" key="1">
    <citation type="submission" date="2016-10" db="EMBL/GenBank/DDBJ databases">
        <authorList>
            <person name="de Groot N.N."/>
        </authorList>
    </citation>
    <scope>NUCLEOTIDE SEQUENCE [LARGE SCALE GENOMIC DNA]</scope>
    <source>
        <strain evidence="12 13">DSM 25584</strain>
    </source>
</reference>
<evidence type="ECO:0000256" key="5">
    <source>
        <dbReference type="PROSITE-ProRule" id="PRU00284"/>
    </source>
</evidence>
<dbReference type="GO" id="GO:0005886">
    <property type="term" value="C:plasma membrane"/>
    <property type="evidence" value="ECO:0007669"/>
    <property type="project" value="UniProtKB-SubCell"/>
</dbReference>
<dbReference type="PROSITE" id="PS50192">
    <property type="entry name" value="T_SNARE"/>
    <property type="match status" value="1"/>
</dbReference>
<keyword evidence="13" id="KW-1185">Reference proteome</keyword>
<evidence type="ECO:0000256" key="8">
    <source>
        <dbReference type="SAM" id="Phobius"/>
    </source>
</evidence>
<evidence type="ECO:0000256" key="2">
    <source>
        <dbReference type="ARBA" id="ARBA00022519"/>
    </source>
</evidence>
<dbReference type="SMART" id="SM00283">
    <property type="entry name" value="MA"/>
    <property type="match status" value="1"/>
</dbReference>
<keyword evidence="3 5" id="KW-0807">Transducer</keyword>
<evidence type="ECO:0000259" key="10">
    <source>
        <dbReference type="PROSITE" id="PS50192"/>
    </source>
</evidence>
<gene>
    <name evidence="12" type="ORF">SAMN05216241_101228</name>
</gene>
<sequence length="564" mass="61323">MLKTLSIRARIFIGFGAIGLLLVVLAGVGIQRVDQINSGLTEINDVNTVKQRHAINFRGSVHDRAIEVRDLALFQREDRIADALALIDELEQKYIRNARALDEMMASASTTARERELLQRIKDIRQKTRPMIAEIIELKQAGEFEEARALILNDARPAFITWLNRINAFIDYQEAQNDTLTTTTREIGQNFIWIMVGLTLVCLALGGSFAWFTVAGIRPLRTLSERVRALADGHLDVSVPEIPTRDEVGQIAGAVAVLKDSVLEADRLKREQAETERRAQEQQRQAMNELAERFEREVGEIVQQVSSSAQQLQGTAETMSRAASDTSERVQTVGSSAEQAASNVQTVASAAQQLTNSIDEVGSRINQTSETARSARERADGARQQIQSLAQAAHQIGDVIQQIQDIAEKTNLLALNATIEAARAGEAGKGFAVVADEVKSLANQTQKATEDITQRINTVQGETDEAVSVIEAVADNMREIDEAASSIASAVEEQISSTREISRNVEEASTGVQDVSSQMGEMGNAAGQAGTASNEVLSAASTLSQQADTLSTKVDGFLREVRSG</sequence>
<dbReference type="SMART" id="SM00304">
    <property type="entry name" value="HAMP"/>
    <property type="match status" value="2"/>
</dbReference>
<evidence type="ECO:0000256" key="7">
    <source>
        <dbReference type="SAM" id="MobiDB-lite"/>
    </source>
</evidence>
<keyword evidence="2" id="KW-0997">Cell inner membrane</keyword>
<feature type="region of interest" description="Disordered" evidence="7">
    <location>
        <begin position="310"/>
        <end position="338"/>
    </location>
</feature>
<comment type="similarity">
    <text evidence="4">Belongs to the methyl-accepting chemotaxis (MCP) protein family.</text>
</comment>
<evidence type="ECO:0000256" key="6">
    <source>
        <dbReference type="SAM" id="Coils"/>
    </source>
</evidence>
<comment type="subcellular location">
    <subcellularLocation>
        <location evidence="1">Cell inner membrane</location>
        <topology evidence="1">Multi-pass membrane protein</topology>
    </subcellularLocation>
</comment>
<dbReference type="CDD" id="cd19411">
    <property type="entry name" value="MCP2201-like_sensor"/>
    <property type="match status" value="1"/>
</dbReference>
<keyword evidence="8" id="KW-0812">Transmembrane</keyword>
<name>A0A1G7LF45_9PROT</name>
<dbReference type="InterPro" id="IPR004090">
    <property type="entry name" value="Chemotax_Me-accpt_rcpt"/>
</dbReference>
<evidence type="ECO:0000259" key="9">
    <source>
        <dbReference type="PROSITE" id="PS50111"/>
    </source>
</evidence>
<dbReference type="PROSITE" id="PS50885">
    <property type="entry name" value="HAMP"/>
    <property type="match status" value="1"/>
</dbReference>
<feature type="transmembrane region" description="Helical" evidence="8">
    <location>
        <begin position="191"/>
        <end position="214"/>
    </location>
</feature>
<dbReference type="Proteomes" id="UP000199415">
    <property type="component" value="Unassembled WGS sequence"/>
</dbReference>
<dbReference type="InterPro" id="IPR003660">
    <property type="entry name" value="HAMP_dom"/>
</dbReference>
<dbReference type="InterPro" id="IPR047347">
    <property type="entry name" value="YvaQ-like_sensor"/>
</dbReference>
<dbReference type="InterPro" id="IPR004089">
    <property type="entry name" value="MCPsignal_dom"/>
</dbReference>
<keyword evidence="6" id="KW-0175">Coiled coil</keyword>
<dbReference type="Pfam" id="PF00672">
    <property type="entry name" value="HAMP"/>
    <property type="match status" value="1"/>
</dbReference>
<feature type="domain" description="HAMP" evidence="11">
    <location>
        <begin position="214"/>
        <end position="267"/>
    </location>
</feature>
<dbReference type="PROSITE" id="PS50111">
    <property type="entry name" value="CHEMOTAXIS_TRANSDUC_2"/>
    <property type="match status" value="1"/>
</dbReference>
<keyword evidence="2" id="KW-1003">Cell membrane</keyword>
<organism evidence="12 13">
    <name type="scientific">Limimonas halophila</name>
    <dbReference type="NCBI Taxonomy" id="1082479"/>
    <lineage>
        <taxon>Bacteria</taxon>
        <taxon>Pseudomonadati</taxon>
        <taxon>Pseudomonadota</taxon>
        <taxon>Alphaproteobacteria</taxon>
        <taxon>Rhodospirillales</taxon>
        <taxon>Rhodovibrionaceae</taxon>
        <taxon>Limimonas</taxon>
    </lineage>
</organism>
<dbReference type="Gene3D" id="1.10.287.950">
    <property type="entry name" value="Methyl-accepting chemotaxis protein"/>
    <property type="match status" value="1"/>
</dbReference>
<evidence type="ECO:0000256" key="3">
    <source>
        <dbReference type="ARBA" id="ARBA00023224"/>
    </source>
</evidence>
<dbReference type="EMBL" id="FNCE01000001">
    <property type="protein sequence ID" value="SDF48192.1"/>
    <property type="molecule type" value="Genomic_DNA"/>
</dbReference>
<dbReference type="AlphaFoldDB" id="A0A1G7LF45"/>
<evidence type="ECO:0000313" key="12">
    <source>
        <dbReference type="EMBL" id="SDF48192.1"/>
    </source>
</evidence>
<dbReference type="Pfam" id="PF00015">
    <property type="entry name" value="MCPsignal"/>
    <property type="match status" value="1"/>
</dbReference>
<feature type="domain" description="T-SNARE coiled-coil homology" evidence="10">
    <location>
        <begin position="460"/>
        <end position="522"/>
    </location>
</feature>
<feature type="coiled-coil region" evidence="6">
    <location>
        <begin position="365"/>
        <end position="392"/>
    </location>
</feature>
<dbReference type="CDD" id="cd06225">
    <property type="entry name" value="HAMP"/>
    <property type="match status" value="1"/>
</dbReference>
<dbReference type="GO" id="GO:0006935">
    <property type="term" value="P:chemotaxis"/>
    <property type="evidence" value="ECO:0007669"/>
    <property type="project" value="InterPro"/>
</dbReference>
<dbReference type="PANTHER" id="PTHR32089:SF112">
    <property type="entry name" value="LYSOZYME-LIKE PROTEIN-RELATED"/>
    <property type="match status" value="1"/>
</dbReference>
<dbReference type="PANTHER" id="PTHR32089">
    <property type="entry name" value="METHYL-ACCEPTING CHEMOTAXIS PROTEIN MCPB"/>
    <property type="match status" value="1"/>
</dbReference>
<dbReference type="PRINTS" id="PR00260">
    <property type="entry name" value="CHEMTRNSDUCR"/>
</dbReference>
<evidence type="ECO:0000256" key="4">
    <source>
        <dbReference type="ARBA" id="ARBA00029447"/>
    </source>
</evidence>
<keyword evidence="8" id="KW-1133">Transmembrane helix</keyword>
<dbReference type="GO" id="GO:0004888">
    <property type="term" value="F:transmembrane signaling receptor activity"/>
    <property type="evidence" value="ECO:0007669"/>
    <property type="project" value="InterPro"/>
</dbReference>
<dbReference type="InterPro" id="IPR000727">
    <property type="entry name" value="T_SNARE_dom"/>
</dbReference>
<feature type="domain" description="Methyl-accepting transducer" evidence="9">
    <location>
        <begin position="294"/>
        <end position="544"/>
    </location>
</feature>
<dbReference type="GO" id="GO:0007165">
    <property type="term" value="P:signal transduction"/>
    <property type="evidence" value="ECO:0007669"/>
    <property type="project" value="UniProtKB-KW"/>
</dbReference>
<dbReference type="STRING" id="1082479.SAMN05216241_101228"/>
<evidence type="ECO:0000256" key="1">
    <source>
        <dbReference type="ARBA" id="ARBA00004429"/>
    </source>
</evidence>
<dbReference type="SUPFAM" id="SSF58104">
    <property type="entry name" value="Methyl-accepting chemotaxis protein (MCP) signaling domain"/>
    <property type="match status" value="1"/>
</dbReference>